<keyword evidence="2" id="KW-1185">Reference proteome</keyword>
<dbReference type="Gramene" id="rna-gnl|WGS:NBSK|LSAT_2X75321_mrna">
    <property type="protein sequence ID" value="cds-PLY92800.1"/>
    <property type="gene ID" value="gene-LSAT_2X75321"/>
</dbReference>
<name>A0A9R1XQY3_LACSA</name>
<organism evidence="1 2">
    <name type="scientific">Lactuca sativa</name>
    <name type="common">Garden lettuce</name>
    <dbReference type="NCBI Taxonomy" id="4236"/>
    <lineage>
        <taxon>Eukaryota</taxon>
        <taxon>Viridiplantae</taxon>
        <taxon>Streptophyta</taxon>
        <taxon>Embryophyta</taxon>
        <taxon>Tracheophyta</taxon>
        <taxon>Spermatophyta</taxon>
        <taxon>Magnoliopsida</taxon>
        <taxon>eudicotyledons</taxon>
        <taxon>Gunneridae</taxon>
        <taxon>Pentapetalae</taxon>
        <taxon>asterids</taxon>
        <taxon>campanulids</taxon>
        <taxon>Asterales</taxon>
        <taxon>Asteraceae</taxon>
        <taxon>Cichorioideae</taxon>
        <taxon>Cichorieae</taxon>
        <taxon>Lactucinae</taxon>
        <taxon>Lactuca</taxon>
    </lineage>
</organism>
<comment type="caution">
    <text evidence="1">The sequence shown here is derived from an EMBL/GenBank/DDBJ whole genome shotgun (WGS) entry which is preliminary data.</text>
</comment>
<evidence type="ECO:0000313" key="2">
    <source>
        <dbReference type="Proteomes" id="UP000235145"/>
    </source>
</evidence>
<proteinExistence type="predicted"/>
<gene>
    <name evidence="1" type="ORF">LSAT_V11C200077470</name>
</gene>
<protein>
    <submittedName>
        <fullName evidence="1">Uncharacterized protein</fullName>
    </submittedName>
</protein>
<reference evidence="1 2" key="1">
    <citation type="journal article" date="2017" name="Nat. Commun.">
        <title>Genome assembly with in vitro proximity ligation data and whole-genome triplication in lettuce.</title>
        <authorList>
            <person name="Reyes-Chin-Wo S."/>
            <person name="Wang Z."/>
            <person name="Yang X."/>
            <person name="Kozik A."/>
            <person name="Arikit S."/>
            <person name="Song C."/>
            <person name="Xia L."/>
            <person name="Froenicke L."/>
            <person name="Lavelle D.O."/>
            <person name="Truco M.J."/>
            <person name="Xia R."/>
            <person name="Zhu S."/>
            <person name="Xu C."/>
            <person name="Xu H."/>
            <person name="Xu X."/>
            <person name="Cox K."/>
            <person name="Korf I."/>
            <person name="Meyers B.C."/>
            <person name="Michelmore R.W."/>
        </authorList>
    </citation>
    <scope>NUCLEOTIDE SEQUENCE [LARGE SCALE GENOMIC DNA]</scope>
    <source>
        <strain evidence="2">cv. Salinas</strain>
        <tissue evidence="1">Seedlings</tissue>
    </source>
</reference>
<accession>A0A9R1XQY3</accession>
<sequence>MLIQCILLQSNCGVSVLDFVPQPEGGSPYICLTRLNQTPSSPIASGSSAGRKASKRIVLVCHGNPEVKSIVSSPRIAPTETANAIARVQEAADCLGVDCVPRYAEKEFLLQSCYITNIWRLIPEQVKSIVKLHSTCPFLYSNK</sequence>
<dbReference type="Proteomes" id="UP000235145">
    <property type="component" value="Unassembled WGS sequence"/>
</dbReference>
<dbReference type="AlphaFoldDB" id="A0A9R1XQY3"/>
<evidence type="ECO:0000313" key="1">
    <source>
        <dbReference type="EMBL" id="KAJ0222144.1"/>
    </source>
</evidence>
<dbReference type="EMBL" id="NBSK02000002">
    <property type="protein sequence ID" value="KAJ0222144.1"/>
    <property type="molecule type" value="Genomic_DNA"/>
</dbReference>